<protein>
    <submittedName>
        <fullName evidence="1">Uncharacterized protein</fullName>
    </submittedName>
</protein>
<name>X1BVM7_9ZZZZ</name>
<feature type="non-terminal residue" evidence="1">
    <location>
        <position position="1"/>
    </location>
</feature>
<dbReference type="EMBL" id="BART01014129">
    <property type="protein sequence ID" value="GAG85197.1"/>
    <property type="molecule type" value="Genomic_DNA"/>
</dbReference>
<dbReference type="Gene3D" id="3.90.550.10">
    <property type="entry name" value="Spore Coat Polysaccharide Biosynthesis Protein SpsA, Chain A"/>
    <property type="match status" value="1"/>
</dbReference>
<dbReference type="AlphaFoldDB" id="X1BVM7"/>
<dbReference type="SUPFAM" id="SSF53448">
    <property type="entry name" value="Nucleotide-diphospho-sugar transferases"/>
    <property type="match status" value="1"/>
</dbReference>
<sequence>DKEDATKVYGENSFIIKIGKDLMNYNRLDMGVFILKTKKIKKISKEVESNFRKFGVSDIVRSALNSDLNIGYSDFPNTIWLDIDDHKKYRQLKRLFNKTSSLHPFALNTKPTW</sequence>
<dbReference type="InterPro" id="IPR029044">
    <property type="entry name" value="Nucleotide-diphossugar_trans"/>
</dbReference>
<comment type="caution">
    <text evidence="1">The sequence shown here is derived from an EMBL/GenBank/DDBJ whole genome shotgun (WGS) entry which is preliminary data.</text>
</comment>
<organism evidence="1">
    <name type="scientific">marine sediment metagenome</name>
    <dbReference type="NCBI Taxonomy" id="412755"/>
    <lineage>
        <taxon>unclassified sequences</taxon>
        <taxon>metagenomes</taxon>
        <taxon>ecological metagenomes</taxon>
    </lineage>
</organism>
<gene>
    <name evidence="1" type="ORF">S01H4_28420</name>
</gene>
<evidence type="ECO:0000313" key="1">
    <source>
        <dbReference type="EMBL" id="GAG85197.1"/>
    </source>
</evidence>
<reference evidence="1" key="1">
    <citation type="journal article" date="2014" name="Front. Microbiol.">
        <title>High frequency of phylogenetically diverse reductive dehalogenase-homologous genes in deep subseafloor sedimentary metagenomes.</title>
        <authorList>
            <person name="Kawai M."/>
            <person name="Futagami T."/>
            <person name="Toyoda A."/>
            <person name="Takaki Y."/>
            <person name="Nishi S."/>
            <person name="Hori S."/>
            <person name="Arai W."/>
            <person name="Tsubouchi T."/>
            <person name="Morono Y."/>
            <person name="Uchiyama I."/>
            <person name="Ito T."/>
            <person name="Fujiyama A."/>
            <person name="Inagaki F."/>
            <person name="Takami H."/>
        </authorList>
    </citation>
    <scope>NUCLEOTIDE SEQUENCE</scope>
    <source>
        <strain evidence="1">Expedition CK06-06</strain>
    </source>
</reference>
<proteinExistence type="predicted"/>
<accession>X1BVM7</accession>